<organism evidence="3 4">
    <name type="scientific">Favolaschia claudopus</name>
    <dbReference type="NCBI Taxonomy" id="2862362"/>
    <lineage>
        <taxon>Eukaryota</taxon>
        <taxon>Fungi</taxon>
        <taxon>Dikarya</taxon>
        <taxon>Basidiomycota</taxon>
        <taxon>Agaricomycotina</taxon>
        <taxon>Agaricomycetes</taxon>
        <taxon>Agaricomycetidae</taxon>
        <taxon>Agaricales</taxon>
        <taxon>Marasmiineae</taxon>
        <taxon>Mycenaceae</taxon>
        <taxon>Favolaschia</taxon>
    </lineage>
</organism>
<reference evidence="3 4" key="1">
    <citation type="journal article" date="2024" name="J Genomics">
        <title>Draft genome sequencing and assembly of Favolaschia claudopus CIRM-BRFM 2984 isolated from oak limbs.</title>
        <authorList>
            <person name="Navarro D."/>
            <person name="Drula E."/>
            <person name="Chaduli D."/>
            <person name="Cazenave R."/>
            <person name="Ahrendt S."/>
            <person name="Wang J."/>
            <person name="Lipzen A."/>
            <person name="Daum C."/>
            <person name="Barry K."/>
            <person name="Grigoriev I.V."/>
            <person name="Favel A."/>
            <person name="Rosso M.N."/>
            <person name="Martin F."/>
        </authorList>
    </citation>
    <scope>NUCLEOTIDE SEQUENCE [LARGE SCALE GENOMIC DNA]</scope>
    <source>
        <strain evidence="3 4">CIRM-BRFM 2984</strain>
    </source>
</reference>
<dbReference type="Gene3D" id="3.30.70.940">
    <property type="entry name" value="NusG, N-terminal domain"/>
    <property type="match status" value="1"/>
</dbReference>
<evidence type="ECO:0000259" key="2">
    <source>
        <dbReference type="Pfam" id="PF03439"/>
    </source>
</evidence>
<dbReference type="InterPro" id="IPR005100">
    <property type="entry name" value="NGN-domain"/>
</dbReference>
<comment type="caution">
    <text evidence="3">The sequence shown here is derived from an EMBL/GenBank/DDBJ whole genome shotgun (WGS) entry which is preliminary data.</text>
</comment>
<proteinExistence type="predicted"/>
<protein>
    <recommendedName>
        <fullName evidence="2">NGN domain-containing protein</fullName>
    </recommendedName>
</protein>
<evidence type="ECO:0000313" key="4">
    <source>
        <dbReference type="Proteomes" id="UP001362999"/>
    </source>
</evidence>
<dbReference type="InterPro" id="IPR036735">
    <property type="entry name" value="NGN_dom_sf"/>
</dbReference>
<evidence type="ECO:0000313" key="3">
    <source>
        <dbReference type="EMBL" id="KAK6978171.1"/>
    </source>
</evidence>
<dbReference type="Pfam" id="PF03439">
    <property type="entry name" value="Spt5-NGN"/>
    <property type="match status" value="1"/>
</dbReference>
<dbReference type="GO" id="GO:0006354">
    <property type="term" value="P:DNA-templated transcription elongation"/>
    <property type="evidence" value="ECO:0007669"/>
    <property type="project" value="InterPro"/>
</dbReference>
<keyword evidence="4" id="KW-1185">Reference proteome</keyword>
<feature type="domain" description="NGN" evidence="2">
    <location>
        <begin position="123"/>
        <end position="200"/>
    </location>
</feature>
<dbReference type="AlphaFoldDB" id="A0AAV9ZDD1"/>
<gene>
    <name evidence="3" type="ORF">R3P38DRAFT_3235932</name>
</gene>
<dbReference type="Proteomes" id="UP001362999">
    <property type="component" value="Unassembled WGS sequence"/>
</dbReference>
<feature type="compositionally biased region" description="Acidic residues" evidence="1">
    <location>
        <begin position="38"/>
        <end position="55"/>
    </location>
</feature>
<evidence type="ECO:0000256" key="1">
    <source>
        <dbReference type="SAM" id="MobiDB-lite"/>
    </source>
</evidence>
<sequence length="785" mass="87275">MAEMFDVLKLCNGKRRKITRSEPLFPTLVTFGAGTLPDENDEEPDFSYFDPSDDEDSDSICLRLTTDQIFGEDHEDAVQISRDRYLRSSCNETSHSTSAEFEAAKFEWAYAVTEGPDFPPAPIWAIKVTRGREWDVVCTILEIAQRPSEDYDILSACATPATPGIVYIECTSESVVQRILSCVAFTRRTVAPRQLSLEEFRCAIISSVQPVREGSWVRIESTGQYQRDLAWVQRYDEETCSALIYIVPRWLPNQPFHGDVITKTNVEQLNGSLDDAAHCHLYGQSFHFGFLLRRELLAHLDVHHVIPSTVELELWTQSTMYHFVDHVSREGIDPDVIQTAALFAHSIKQQLAAAENSLPLQIGHRVRLIDQDGDGGNLTSLRWSAAQTILDLRVGDRVTVTKGPWGGLRATVTKINLLEAEVDISCDARSMDQFTGAEAPHSNKNVIHHFTSHVNKRRLSAAARPRFSSITLPWENVRVNPKCVMFQQAIALSTSGPSPHHPYIQLEVKAFDRNIGMFYGTILSTSADRSLVTVRTEGRAVNTIELMPVKNVTERHTGLALAEYVHMPLFKIRELRAQREKDRSAVADKGQSEKFAGLGDACEAWPEVFASTEPTTGSDLLSSTTGPSLISTDTKASAVPLDWLLQSALEKCYLDVIVRGGTTKISAEYDKRVGVIRSMEKVKRGKRGSVKIRFGRGGCTDRWIPVRNVFPLTTTEFEGVTTSALAKPILDVMGIYVVIIGPDAAGRRTFVGRTGFTSWEGKVNVDGALIVFPVTSLCRSDPVAK</sequence>
<feature type="region of interest" description="Disordered" evidence="1">
    <location>
        <begin position="33"/>
        <end position="55"/>
    </location>
</feature>
<accession>A0AAV9ZDD1</accession>
<dbReference type="EMBL" id="JAWWNJ010000161">
    <property type="protein sequence ID" value="KAK6978171.1"/>
    <property type="molecule type" value="Genomic_DNA"/>
</dbReference>
<name>A0AAV9ZDD1_9AGAR</name>